<reference evidence="1 2" key="2">
    <citation type="journal article" date="2016" name="Genome Announc.">
        <title>Complete Genome Sequence of Sphingopyxis macrogoltabida Strain 203N (NBRC 111659), a Polyethylene Glycol Degrader.</title>
        <authorList>
            <person name="Ohtsubo Y."/>
            <person name="Nonoyama S."/>
            <person name="Nagata Y."/>
            <person name="Numata M."/>
            <person name="Tsuchikane K."/>
            <person name="Hosoyama A."/>
            <person name="Yamazoe A."/>
            <person name="Tsuda M."/>
            <person name="Fujita N."/>
            <person name="Kawai F."/>
        </authorList>
    </citation>
    <scope>NUCLEOTIDE SEQUENCE [LARGE SCALE GENOMIC DNA]</scope>
    <source>
        <strain evidence="1 2">203N</strain>
    </source>
</reference>
<keyword evidence="2" id="KW-1185">Reference proteome</keyword>
<evidence type="ECO:0000313" key="2">
    <source>
        <dbReference type="Proteomes" id="UP000076088"/>
    </source>
</evidence>
<dbReference type="EMBL" id="CP013344">
    <property type="protein sequence ID" value="AMU87791.1"/>
    <property type="molecule type" value="Genomic_DNA"/>
</dbReference>
<accession>A0AAC8YX80</accession>
<dbReference type="AlphaFoldDB" id="A0AAC8YX80"/>
<protein>
    <submittedName>
        <fullName evidence="1">Uncharacterized protein</fullName>
    </submittedName>
</protein>
<dbReference type="RefSeq" id="WP_054724401.1">
    <property type="nucleotide sequence ID" value="NZ_CP009429.1"/>
</dbReference>
<dbReference type="KEGG" id="smaz:LH19_01870"/>
<evidence type="ECO:0000313" key="1">
    <source>
        <dbReference type="EMBL" id="AMU87791.1"/>
    </source>
</evidence>
<organism evidence="1 2">
    <name type="scientific">Sphingopyxis macrogoltabida</name>
    <name type="common">Sphingomonas macrogoltabidus</name>
    <dbReference type="NCBI Taxonomy" id="33050"/>
    <lineage>
        <taxon>Bacteria</taxon>
        <taxon>Pseudomonadati</taxon>
        <taxon>Pseudomonadota</taxon>
        <taxon>Alphaproteobacteria</taxon>
        <taxon>Sphingomonadales</taxon>
        <taxon>Sphingomonadaceae</taxon>
        <taxon>Sphingopyxis</taxon>
    </lineage>
</organism>
<gene>
    <name evidence="1" type="ORF">ATM17_01850</name>
</gene>
<dbReference type="Proteomes" id="UP000076088">
    <property type="component" value="Chromosome"/>
</dbReference>
<sequence>MYAFVDRPVETLCNSGRFLLWAMRGWTAAVARRNCPPQALHNGFAAVGALPALSEFHAAMISLGAGAREEITLAPMRCRQIGEDEAILIALWHDMAQDRVAAAQATLALLVEPGRVVPASTALAAASLKLAAAGFTLSPHSMNHQENRS</sequence>
<reference evidence="2" key="1">
    <citation type="submission" date="2015-11" db="EMBL/GenBank/DDBJ databases">
        <title>Complete genome sequence of a polyethylene-glycol degrader Sphingopyxis macrogoltabida 203N (NBRC 111659).</title>
        <authorList>
            <person name="Yoshiyuki O."/>
            <person name="Shouta N."/>
            <person name="Nagata Y."/>
            <person name="Numata M."/>
            <person name="Tsuchikane K."/>
            <person name="Hosoyama A."/>
            <person name="Yamazoe A."/>
            <person name="Tsuda M."/>
            <person name="Fujita N."/>
            <person name="Kawai F."/>
        </authorList>
    </citation>
    <scope>NUCLEOTIDE SEQUENCE [LARGE SCALE GENOMIC DNA]</scope>
    <source>
        <strain evidence="2">203N</strain>
    </source>
</reference>
<proteinExistence type="predicted"/>
<name>A0AAC8YX80_SPHMC</name>